<protein>
    <recommendedName>
        <fullName evidence="3">PhoP regulatory network protein YrbL</fullName>
    </recommendedName>
</protein>
<proteinExistence type="predicted"/>
<gene>
    <name evidence="1" type="ORF">HIU99_17040</name>
</gene>
<dbReference type="OrthoDB" id="595236at2"/>
<dbReference type="Proteomes" id="UP000567186">
    <property type="component" value="Unassembled WGS sequence"/>
</dbReference>
<evidence type="ECO:0000313" key="2">
    <source>
        <dbReference type="Proteomes" id="UP000567186"/>
    </source>
</evidence>
<keyword evidence="2" id="KW-1185">Reference proteome</keyword>
<dbReference type="EMBL" id="JABCKY010000010">
    <property type="protein sequence ID" value="NMT65291.1"/>
    <property type="molecule type" value="Genomic_DNA"/>
</dbReference>
<evidence type="ECO:0008006" key="3">
    <source>
        <dbReference type="Google" id="ProtNLM"/>
    </source>
</evidence>
<dbReference type="RefSeq" id="WP_135956454.1">
    <property type="nucleotide sequence ID" value="NZ_JABCKY010000010.1"/>
</dbReference>
<organism evidence="1 2">
    <name type="scientific">Marinobacter orientalis</name>
    <dbReference type="NCBI Taxonomy" id="1928859"/>
    <lineage>
        <taxon>Bacteria</taxon>
        <taxon>Pseudomonadati</taxon>
        <taxon>Pseudomonadota</taxon>
        <taxon>Gammaproteobacteria</taxon>
        <taxon>Pseudomonadales</taxon>
        <taxon>Marinobacteraceae</taxon>
        <taxon>Marinobacter</taxon>
    </lineage>
</organism>
<name>A0A7Y0WTX1_9GAMM</name>
<evidence type="ECO:0000313" key="1">
    <source>
        <dbReference type="EMBL" id="NMT65291.1"/>
    </source>
</evidence>
<accession>A0A7Y0WTX1</accession>
<reference evidence="1 2" key="1">
    <citation type="submission" date="2020-04" db="EMBL/GenBank/DDBJ databases">
        <title>Marinobacter oceani sp. nov., isolated from marine solar saltern.</title>
        <authorList>
            <person name="Chen X.-Y."/>
        </authorList>
    </citation>
    <scope>NUCLEOTIDE SEQUENCE [LARGE SCALE GENOMIC DNA]</scope>
    <source>
        <strain evidence="1 2">W62</strain>
    </source>
</reference>
<dbReference type="InterPro" id="IPR019647">
    <property type="entry name" value="PhoP_reg_network_YrbL"/>
</dbReference>
<dbReference type="Pfam" id="PF10707">
    <property type="entry name" value="YrbL-PhoP_reg"/>
    <property type="match status" value="1"/>
</dbReference>
<comment type="caution">
    <text evidence="1">The sequence shown here is derived from an EMBL/GenBank/DDBJ whole genome shotgun (WGS) entry which is preliminary data.</text>
</comment>
<sequence length="223" mass="25520">MIDLSGLAPFASGYNRHCYQHPDDPALCLKVLRPENIEARFQRQAWPKKVLGKARIDDNRQELRAHQQQAIRRLLARNQGALVWAHLPLFYGSVETSRGHANKSELIRCADGSVAPTLQTCLSQVGLTPSLRLAIDEFIHWLKRTRILTRNLLPHNLVVTDRTGEPQLFLVDGLGAPTFPTALSTLPGWSSHHISRKIGRFEKRLVWEQNPDDLSWEDFQRRR</sequence>
<dbReference type="AlphaFoldDB" id="A0A7Y0WTX1"/>